<dbReference type="SUPFAM" id="SSF48452">
    <property type="entry name" value="TPR-like"/>
    <property type="match status" value="1"/>
</dbReference>
<dbReference type="GO" id="GO:0070034">
    <property type="term" value="F:telomerase RNA binding"/>
    <property type="evidence" value="ECO:0007669"/>
    <property type="project" value="TreeGrafter"/>
</dbReference>
<dbReference type="InterPro" id="IPR019458">
    <property type="entry name" value="Est1-like_N"/>
</dbReference>
<accession>A0A7S1CBD5</accession>
<feature type="compositionally biased region" description="Low complexity" evidence="1">
    <location>
        <begin position="23"/>
        <end position="39"/>
    </location>
</feature>
<feature type="region of interest" description="Disordered" evidence="1">
    <location>
        <begin position="645"/>
        <end position="667"/>
    </location>
</feature>
<feature type="compositionally biased region" description="Low complexity" evidence="1">
    <location>
        <begin position="62"/>
        <end position="80"/>
    </location>
</feature>
<evidence type="ECO:0000313" key="4">
    <source>
        <dbReference type="EMBL" id="CAD8913108.1"/>
    </source>
</evidence>
<protein>
    <recommendedName>
        <fullName evidence="5">DNA/RNA-binding domain-containing protein</fullName>
    </recommendedName>
</protein>
<evidence type="ECO:0000256" key="1">
    <source>
        <dbReference type="SAM" id="MobiDB-lite"/>
    </source>
</evidence>
<dbReference type="GO" id="GO:0000184">
    <property type="term" value="P:nuclear-transcribed mRNA catabolic process, nonsense-mediated decay"/>
    <property type="evidence" value="ECO:0007669"/>
    <property type="project" value="TreeGrafter"/>
</dbReference>
<feature type="compositionally biased region" description="Low complexity" evidence="1">
    <location>
        <begin position="98"/>
        <end position="119"/>
    </location>
</feature>
<feature type="region of interest" description="Disordered" evidence="1">
    <location>
        <begin position="1006"/>
        <end position="1026"/>
    </location>
</feature>
<dbReference type="Pfam" id="PF10374">
    <property type="entry name" value="EST1"/>
    <property type="match status" value="1"/>
</dbReference>
<dbReference type="InterPro" id="IPR018834">
    <property type="entry name" value="DNA/RNA-bd_Est1-type"/>
</dbReference>
<feature type="domain" description="DNA/RNA-binding" evidence="2">
    <location>
        <begin position="327"/>
        <end position="583"/>
    </location>
</feature>
<dbReference type="PANTHER" id="PTHR15696:SF0">
    <property type="entry name" value="TELOMERASE-BINDING PROTEIN EST1A"/>
    <property type="match status" value="1"/>
</dbReference>
<feature type="region of interest" description="Disordered" evidence="1">
    <location>
        <begin position="586"/>
        <end position="608"/>
    </location>
</feature>
<evidence type="ECO:0008006" key="5">
    <source>
        <dbReference type="Google" id="ProtNLM"/>
    </source>
</evidence>
<reference evidence="4" key="1">
    <citation type="submission" date="2021-01" db="EMBL/GenBank/DDBJ databases">
        <authorList>
            <person name="Corre E."/>
            <person name="Pelletier E."/>
            <person name="Niang G."/>
            <person name="Scheremetjew M."/>
            <person name="Finn R."/>
            <person name="Kale V."/>
            <person name="Holt S."/>
            <person name="Cochrane G."/>
            <person name="Meng A."/>
            <person name="Brown T."/>
            <person name="Cohen L."/>
        </authorList>
    </citation>
    <scope>NUCLEOTIDE SEQUENCE</scope>
    <source>
        <strain evidence="4">Ms1</strain>
    </source>
</reference>
<feature type="compositionally biased region" description="Basic residues" evidence="1">
    <location>
        <begin position="40"/>
        <end position="51"/>
    </location>
</feature>
<feature type="region of interest" description="Disordered" evidence="1">
    <location>
        <begin position="777"/>
        <end position="801"/>
    </location>
</feature>
<feature type="domain" description="Telomerase activating protein Est1-like N-terminal" evidence="3">
    <location>
        <begin position="209"/>
        <end position="316"/>
    </location>
</feature>
<dbReference type="Pfam" id="PF10373">
    <property type="entry name" value="EST1_DNA_bind"/>
    <property type="match status" value="1"/>
</dbReference>
<dbReference type="AlphaFoldDB" id="A0A7S1CBD5"/>
<dbReference type="InterPro" id="IPR045153">
    <property type="entry name" value="Est1/Ebs1-like"/>
</dbReference>
<dbReference type="GO" id="GO:0042162">
    <property type="term" value="F:telomeric DNA binding"/>
    <property type="evidence" value="ECO:0007669"/>
    <property type="project" value="TreeGrafter"/>
</dbReference>
<dbReference type="InterPro" id="IPR011990">
    <property type="entry name" value="TPR-like_helical_dom_sf"/>
</dbReference>
<feature type="compositionally biased region" description="Basic residues" evidence="1">
    <location>
        <begin position="120"/>
        <end position="129"/>
    </location>
</feature>
<sequence>MADTKEGTVGNTLRARRADAARAGRAGVAKASAAAGSSKARLRGAHRQRKVARAEASEKAVGGTASSGSSESLVSPSDGGDTPRSARGGVDDARWSEAVAAAHAGGDAGGSAPQSASVKRSARDKRSRSRRDEADARPSASRAGEGDAAAVRSSKHRHKDIKRLEKRLLAALQKNTVGEREIASQRVAIRGKYERLIFDDISYAAENDLEQNMWKMCCYKLIERYRRNIREASSLSDDVRDATLRAVTNAFHEFCDEQTEWFQHLLRRFSRRLTAAKSKREEDASGGADHRVNLLEWSCHRCLIFIGDLARYKSLHADAPQRDWSTATHYYSQANVLLPASGNPHNQLAVLAAYGDAACLAVYRYCRSLMVPVPFLTARENLVVLYEKNRRMLLKASDSPMVERLEAAGPQALFRNPAWRAPTLEWLLLRVVRCSGMLFTGVDLETLPQIIRGIGRDTGRLLRAQSIGPDLLLQILVITFFGVHNTEFFPEGHVRTEADDRRRAIVKSYAMLPLLSFAANMCKHLTASVRSSEASSARGEGVGGAGASRSAPGVVDNPMTALLAPIGVMCDWMRVHPRFWTSEVPRRAPATPRGRRVGRGRHGDPLGSHFSDVATLESLLRHQLVEALVDLGNALSDAGAVPSFSGVPASSPSPATDVAGLSAESDDGARGDFVRRTLPEEVELRGFEPLRGMYDALPLPSATQRANDEILFEGRPVPSVFSDLDDSYAARTAVLHQRAAKVIALLECAASYPGARVLAGDTAGHFTFLRDVGADAGDDEDAAGSVDTAGSSRSGGSGAAATTGAGVLGAGHRAVFVRGPGSLGAAATTDLHVDSAAAVAPSGRAPLKTSPVETSNHVGGFDGVSQVAGGGPMAATAMSVAPAPVVDGAMWAAHAAGLSGGLSVTSPPFVPFASGAIAASAPLASHAYATSGMATHQYSGDGYGASVGFGARGAGGQASAADVAATGGSGASAAWAGLPVGGGGSRGGMPWAGSVGADVGGPAGGNTSTFRPSFGVPRGGEGVGRDRSDAAAAAGLSALGLDDTPASVVAAALDEPTRGEDEFALGGDVGGVGGVGGSFLLPAAEPGVWQRPRHEPASALPFSFGSAPSGNDDADVDVGGAYWGTGLATVPVGPPRYAPGSIPAGDAGTAGHVLGMGTRPWSRNPFVGDDGKRSV</sequence>
<proteinExistence type="predicted"/>
<evidence type="ECO:0000259" key="3">
    <source>
        <dbReference type="Pfam" id="PF10374"/>
    </source>
</evidence>
<name>A0A7S1CBD5_9STRA</name>
<feature type="region of interest" description="Disordered" evidence="1">
    <location>
        <begin position="1"/>
        <end position="159"/>
    </location>
</feature>
<gene>
    <name evidence="4" type="ORF">BSP0115_LOCUS6360</name>
</gene>
<evidence type="ECO:0000259" key="2">
    <source>
        <dbReference type="Pfam" id="PF10373"/>
    </source>
</evidence>
<dbReference type="GO" id="GO:0005697">
    <property type="term" value="C:telomerase holoenzyme complex"/>
    <property type="evidence" value="ECO:0007669"/>
    <property type="project" value="TreeGrafter"/>
</dbReference>
<dbReference type="PANTHER" id="PTHR15696">
    <property type="entry name" value="SMG-7 SUPPRESSOR WITH MORPHOLOGICAL EFFECT ON GENITALIA PROTEIN 7"/>
    <property type="match status" value="1"/>
</dbReference>
<dbReference type="EMBL" id="HBFS01009218">
    <property type="protein sequence ID" value="CAD8913108.1"/>
    <property type="molecule type" value="Transcribed_RNA"/>
</dbReference>
<organism evidence="4">
    <name type="scientific">Bicosoecida sp. CB-2014</name>
    <dbReference type="NCBI Taxonomy" id="1486930"/>
    <lineage>
        <taxon>Eukaryota</taxon>
        <taxon>Sar</taxon>
        <taxon>Stramenopiles</taxon>
        <taxon>Bigyra</taxon>
        <taxon>Opalozoa</taxon>
        <taxon>Bicosoecida</taxon>
    </lineage>
</organism>
<dbReference type="Gene3D" id="1.25.40.10">
    <property type="entry name" value="Tetratricopeptide repeat domain"/>
    <property type="match status" value="1"/>
</dbReference>
<feature type="compositionally biased region" description="Low complexity" evidence="1">
    <location>
        <begin position="783"/>
        <end position="792"/>
    </location>
</feature>